<keyword evidence="3" id="KW-1185">Reference proteome</keyword>
<dbReference type="InterPro" id="IPR025357">
    <property type="entry name" value="DUF4261"/>
</dbReference>
<evidence type="ECO:0000313" key="3">
    <source>
        <dbReference type="Proteomes" id="UP001216139"/>
    </source>
</evidence>
<dbReference type="Proteomes" id="UP001216139">
    <property type="component" value="Chromosome"/>
</dbReference>
<sequence>MSLFNLFKKNTPKLKSKILLAMPMFNNNERYQVNKVIESLQSDWDIEPTDIEGDDDAAAFKIDGETVAMAYIDGQIPQEDIEGTAQYAYNWPNAMNELKDHTGHAIVTIMAGQKSPLERFKILSKVISSILTASNAIGIYNGSQSLLTPRKQYLDIVEELKHNSLPVPLWVYIGLRASATGNNVYTYGLTEFEKQEMEIVDSKLDLEELYNFLLNITSYVIGNDITLKSGETLGYTVDQKIAVTLSKGEFIDGQSFKLKM</sequence>
<gene>
    <name evidence="2" type="ORF">PQO05_21800</name>
</gene>
<reference evidence="2 3" key="1">
    <citation type="submission" date="2023-02" db="EMBL/GenBank/DDBJ databases">
        <title>Genome sequence of Mucilaginibacter jinjuensis strain KACC 16571.</title>
        <authorList>
            <person name="Kim S."/>
            <person name="Heo J."/>
            <person name="Kwon S.-W."/>
        </authorList>
    </citation>
    <scope>NUCLEOTIDE SEQUENCE [LARGE SCALE GENOMIC DNA]</scope>
    <source>
        <strain evidence="2 3">KACC 16571</strain>
    </source>
</reference>
<protein>
    <submittedName>
        <fullName evidence="2">DUF4261 domain-containing protein</fullName>
    </submittedName>
</protein>
<dbReference type="RefSeq" id="WP_273629563.1">
    <property type="nucleotide sequence ID" value="NZ_CP117167.1"/>
</dbReference>
<evidence type="ECO:0000259" key="1">
    <source>
        <dbReference type="Pfam" id="PF14080"/>
    </source>
</evidence>
<name>A0ABY7T830_9SPHI</name>
<evidence type="ECO:0000313" key="2">
    <source>
        <dbReference type="EMBL" id="WCT11377.1"/>
    </source>
</evidence>
<organism evidence="2 3">
    <name type="scientific">Mucilaginibacter jinjuensis</name>
    <dbReference type="NCBI Taxonomy" id="1176721"/>
    <lineage>
        <taxon>Bacteria</taxon>
        <taxon>Pseudomonadati</taxon>
        <taxon>Bacteroidota</taxon>
        <taxon>Sphingobacteriia</taxon>
        <taxon>Sphingobacteriales</taxon>
        <taxon>Sphingobacteriaceae</taxon>
        <taxon>Mucilaginibacter</taxon>
    </lineage>
</organism>
<dbReference type="Pfam" id="PF14080">
    <property type="entry name" value="DUF4261"/>
    <property type="match status" value="1"/>
</dbReference>
<feature type="domain" description="DUF4261" evidence="1">
    <location>
        <begin position="185"/>
        <end position="258"/>
    </location>
</feature>
<dbReference type="EMBL" id="CP117167">
    <property type="protein sequence ID" value="WCT11377.1"/>
    <property type="molecule type" value="Genomic_DNA"/>
</dbReference>
<proteinExistence type="predicted"/>
<accession>A0ABY7T830</accession>